<dbReference type="GO" id="GO:0045892">
    <property type="term" value="P:negative regulation of DNA-templated transcription"/>
    <property type="evidence" value="ECO:0007669"/>
    <property type="project" value="UniProtKB-ARBA"/>
</dbReference>
<reference evidence="1 2" key="1">
    <citation type="journal article" date="2015" name="Nature">
        <title>rRNA introns, odd ribosomes, and small enigmatic genomes across a large radiation of phyla.</title>
        <authorList>
            <person name="Brown C.T."/>
            <person name="Hug L.A."/>
            <person name="Thomas B.C."/>
            <person name="Sharon I."/>
            <person name="Castelle C.J."/>
            <person name="Singh A."/>
            <person name="Wilkins M.J."/>
            <person name="Williams K.H."/>
            <person name="Banfield J.F."/>
        </authorList>
    </citation>
    <scope>NUCLEOTIDE SEQUENCE [LARGE SCALE GENOMIC DNA]</scope>
</reference>
<name>A0A0G0MRI5_9BACT</name>
<protein>
    <recommendedName>
        <fullName evidence="3">Copper-sensing transcriptional repressor CsoR</fullName>
    </recommendedName>
</protein>
<organism evidence="1 2">
    <name type="scientific">candidate division WS6 bacterium GW2011_GWF2_39_15</name>
    <dbReference type="NCBI Taxonomy" id="1619100"/>
    <lineage>
        <taxon>Bacteria</taxon>
        <taxon>Candidatus Dojkabacteria</taxon>
    </lineage>
</organism>
<dbReference type="STRING" id="1619100.UT34_C0002G0280"/>
<dbReference type="AlphaFoldDB" id="A0A0G0MRI5"/>
<evidence type="ECO:0008006" key="3">
    <source>
        <dbReference type="Google" id="ProtNLM"/>
    </source>
</evidence>
<dbReference type="GO" id="GO:0046872">
    <property type="term" value="F:metal ion binding"/>
    <property type="evidence" value="ECO:0007669"/>
    <property type="project" value="InterPro"/>
</dbReference>
<dbReference type="PANTHER" id="PTHR33677:SF3">
    <property type="entry name" value="COPPER-SENSING TRANSCRIPTIONAL REPRESSOR RICR"/>
    <property type="match status" value="1"/>
</dbReference>
<sequence>MKTHKEKVTHRIQIIEGHIKAIKRMIESDGYCVDIVLQSLAVQKALKKLDGVIIENHMRTCLVEQIKKGKSEEAVKELLDIYKLS</sequence>
<dbReference type="InterPro" id="IPR038390">
    <property type="entry name" value="Metal_Tscrpt_repr_sf"/>
</dbReference>
<dbReference type="Proteomes" id="UP000034799">
    <property type="component" value="Unassembled WGS sequence"/>
</dbReference>
<dbReference type="GO" id="GO:0003677">
    <property type="term" value="F:DNA binding"/>
    <property type="evidence" value="ECO:0007669"/>
    <property type="project" value="InterPro"/>
</dbReference>
<accession>A0A0G0MRI5</accession>
<evidence type="ECO:0000313" key="1">
    <source>
        <dbReference type="EMBL" id="KKR05773.1"/>
    </source>
</evidence>
<dbReference type="EMBL" id="LBWK01000002">
    <property type="protein sequence ID" value="KKR05773.1"/>
    <property type="molecule type" value="Genomic_DNA"/>
</dbReference>
<evidence type="ECO:0000313" key="2">
    <source>
        <dbReference type="Proteomes" id="UP000034799"/>
    </source>
</evidence>
<comment type="caution">
    <text evidence="1">The sequence shown here is derived from an EMBL/GenBank/DDBJ whole genome shotgun (WGS) entry which is preliminary data.</text>
</comment>
<proteinExistence type="predicted"/>
<gene>
    <name evidence="1" type="ORF">UT34_C0002G0280</name>
</gene>
<dbReference type="Gene3D" id="1.20.58.1000">
    <property type="entry name" value="Metal-sensitive repressor, helix protomer"/>
    <property type="match status" value="1"/>
</dbReference>
<dbReference type="Pfam" id="PF02583">
    <property type="entry name" value="Trns_repr_metal"/>
    <property type="match status" value="1"/>
</dbReference>
<dbReference type="InterPro" id="IPR003735">
    <property type="entry name" value="Metal_Tscrpt_repr"/>
</dbReference>
<dbReference type="PANTHER" id="PTHR33677">
    <property type="entry name" value="TRANSCRIPTIONAL REPRESSOR FRMR-RELATED"/>
    <property type="match status" value="1"/>
</dbReference>
<dbReference type="CDD" id="cd10151">
    <property type="entry name" value="TthCsoR-like_DUF156"/>
    <property type="match status" value="1"/>
</dbReference>